<evidence type="ECO:0000313" key="2">
    <source>
        <dbReference type="Proteomes" id="UP001327027"/>
    </source>
</evidence>
<dbReference type="EMBL" id="JAYKLX010000002">
    <property type="protein sequence ID" value="MEB3344972.1"/>
    <property type="molecule type" value="Genomic_DNA"/>
</dbReference>
<accession>A0ABU5ZTV1</accession>
<dbReference type="RefSeq" id="WP_324178995.1">
    <property type="nucleotide sequence ID" value="NZ_BAABAW010000003.1"/>
</dbReference>
<comment type="caution">
    <text evidence="1">The sequence shown here is derived from an EMBL/GenBank/DDBJ whole genome shotgun (WGS) entry which is preliminary data.</text>
</comment>
<protein>
    <recommendedName>
        <fullName evidence="3">Bacteriocin-like protein</fullName>
    </recommendedName>
</protein>
<evidence type="ECO:0008006" key="3">
    <source>
        <dbReference type="Google" id="ProtNLM"/>
    </source>
</evidence>
<name>A0ABU5ZTV1_9FLAO</name>
<proteinExistence type="predicted"/>
<reference evidence="1 2" key="1">
    <citation type="journal article" date="2013" name="Int. J. Syst. Evol. Microbiol.">
        <title>Aquimarina gracilis sp. nov., isolated from the gut microflora of a mussel, Mytilus coruscus, and emended description of Aquimarina spongiae.</title>
        <authorList>
            <person name="Park S.C."/>
            <person name="Choe H.N."/>
            <person name="Baik K.S."/>
            <person name="Seong C.N."/>
        </authorList>
    </citation>
    <scope>NUCLEOTIDE SEQUENCE [LARGE SCALE GENOMIC DNA]</scope>
    <source>
        <strain evidence="1 2">PSC32</strain>
    </source>
</reference>
<dbReference type="Proteomes" id="UP001327027">
    <property type="component" value="Unassembled WGS sequence"/>
</dbReference>
<evidence type="ECO:0000313" key="1">
    <source>
        <dbReference type="EMBL" id="MEB3344972.1"/>
    </source>
</evidence>
<sequence length="47" mass="5292">MKKSNKQNQKKLNLKKLKITKLSNPGKVKGGAIAYLDPETDTFNTRC</sequence>
<keyword evidence="2" id="KW-1185">Reference proteome</keyword>
<organism evidence="1 2">
    <name type="scientific">Aquimarina gracilis</name>
    <dbReference type="NCBI Taxonomy" id="874422"/>
    <lineage>
        <taxon>Bacteria</taxon>
        <taxon>Pseudomonadati</taxon>
        <taxon>Bacteroidota</taxon>
        <taxon>Flavobacteriia</taxon>
        <taxon>Flavobacteriales</taxon>
        <taxon>Flavobacteriaceae</taxon>
        <taxon>Aquimarina</taxon>
    </lineage>
</organism>
<gene>
    <name evidence="1" type="ORF">U6A24_05840</name>
</gene>